<comment type="caution">
    <text evidence="2">The sequence shown here is derived from an EMBL/GenBank/DDBJ whole genome shotgun (WGS) entry which is preliminary data.</text>
</comment>
<gene>
    <name evidence="2" type="ORF">AB1Y20_007530</name>
</gene>
<accession>A0AB34IV48</accession>
<dbReference type="Proteomes" id="UP001515480">
    <property type="component" value="Unassembled WGS sequence"/>
</dbReference>
<proteinExistence type="predicted"/>
<reference evidence="2 3" key="1">
    <citation type="journal article" date="2024" name="Science">
        <title>Giant polyketide synthase enzymes in the biosynthesis of giant marine polyether toxins.</title>
        <authorList>
            <person name="Fallon T.R."/>
            <person name="Shende V.V."/>
            <person name="Wierzbicki I.H."/>
            <person name="Pendleton A.L."/>
            <person name="Watervoot N.F."/>
            <person name="Auber R.P."/>
            <person name="Gonzalez D.J."/>
            <person name="Wisecaver J.H."/>
            <person name="Moore B.S."/>
        </authorList>
    </citation>
    <scope>NUCLEOTIDE SEQUENCE [LARGE SCALE GENOMIC DNA]</scope>
    <source>
        <strain evidence="2 3">12B1</strain>
    </source>
</reference>
<sequence length="317" mass="33370">MSPPWAAFDALAQWNASTFHAEVVPLSRMVRLAYTATAGSYFNASELNSSVPGWRRDLGLTANPPAGMRALLFVQPHTHRAVVAFRGTDLDRTAVSGQADACADSLLFGDELPPFCGQFSNHTLDYLLRAAEFVARCAAAYPSYELLFTGHSLGAALAMMVAELRVGLLRNDGSSTSPTALPPAAVFSAPAWADALTRRTGVVPSVIAAQRRLYSLADEWDPVQASASDQGQLVGMECLWADAPPPPGCSACWESGGGAPPLSWSDSAACRLCFAHTHVFSNYVNHLVLGPRPTCAVVGASVRGSATLGAVHSSVPA</sequence>
<dbReference type="InterPro" id="IPR029058">
    <property type="entry name" value="AB_hydrolase_fold"/>
</dbReference>
<organism evidence="2 3">
    <name type="scientific">Prymnesium parvum</name>
    <name type="common">Toxic golden alga</name>
    <dbReference type="NCBI Taxonomy" id="97485"/>
    <lineage>
        <taxon>Eukaryota</taxon>
        <taxon>Haptista</taxon>
        <taxon>Haptophyta</taxon>
        <taxon>Prymnesiophyceae</taxon>
        <taxon>Prymnesiales</taxon>
        <taxon>Prymnesiaceae</taxon>
        <taxon>Prymnesium</taxon>
    </lineage>
</organism>
<evidence type="ECO:0000313" key="2">
    <source>
        <dbReference type="EMBL" id="KAL1507926.1"/>
    </source>
</evidence>
<dbReference type="GO" id="GO:0006629">
    <property type="term" value="P:lipid metabolic process"/>
    <property type="evidence" value="ECO:0007669"/>
    <property type="project" value="InterPro"/>
</dbReference>
<name>A0AB34IV48_PRYPA</name>
<dbReference type="Pfam" id="PF01764">
    <property type="entry name" value="Lipase_3"/>
    <property type="match status" value="1"/>
</dbReference>
<dbReference type="AlphaFoldDB" id="A0AB34IV48"/>
<dbReference type="EMBL" id="JBGBPQ010000017">
    <property type="protein sequence ID" value="KAL1507926.1"/>
    <property type="molecule type" value="Genomic_DNA"/>
</dbReference>
<dbReference type="Gene3D" id="3.40.50.1820">
    <property type="entry name" value="alpha/beta hydrolase"/>
    <property type="match status" value="1"/>
</dbReference>
<evidence type="ECO:0000313" key="3">
    <source>
        <dbReference type="Proteomes" id="UP001515480"/>
    </source>
</evidence>
<feature type="domain" description="Fungal lipase-type" evidence="1">
    <location>
        <begin position="132"/>
        <end position="164"/>
    </location>
</feature>
<protein>
    <recommendedName>
        <fullName evidence="1">Fungal lipase-type domain-containing protein</fullName>
    </recommendedName>
</protein>
<keyword evidence="3" id="KW-1185">Reference proteome</keyword>
<dbReference type="InterPro" id="IPR002921">
    <property type="entry name" value="Fungal_lipase-type"/>
</dbReference>
<dbReference type="SUPFAM" id="SSF53474">
    <property type="entry name" value="alpha/beta-Hydrolases"/>
    <property type="match status" value="1"/>
</dbReference>
<evidence type="ECO:0000259" key="1">
    <source>
        <dbReference type="Pfam" id="PF01764"/>
    </source>
</evidence>